<comment type="cofactor">
    <cofactor evidence="1">
        <name>Ca(2+)</name>
        <dbReference type="ChEBI" id="CHEBI:29108"/>
    </cofactor>
</comment>
<evidence type="ECO:0000259" key="18">
    <source>
        <dbReference type="PROSITE" id="PS50004"/>
    </source>
</evidence>
<dbReference type="InterPro" id="IPR001452">
    <property type="entry name" value="SH3_domain"/>
</dbReference>
<dbReference type="InterPro" id="IPR056586">
    <property type="entry name" value="EF-hand_PLCG1"/>
</dbReference>
<keyword evidence="5 13" id="KW-0378">Hydrolase</keyword>
<dbReference type="InterPro" id="IPR011992">
    <property type="entry name" value="EF-hand-dom_pair"/>
</dbReference>
<dbReference type="PROSITE" id="PS50002">
    <property type="entry name" value="SH3"/>
    <property type="match status" value="1"/>
</dbReference>
<dbReference type="InterPro" id="IPR036028">
    <property type="entry name" value="SH3-like_dom_sf"/>
</dbReference>
<dbReference type="EC" id="3.1.4.11" evidence="2 13"/>
<keyword evidence="3 12" id="KW-0728">SH3 domain</keyword>
<dbReference type="SUPFAM" id="SSF49562">
    <property type="entry name" value="C2 domain (Calcium/lipid-binding domain, CaLB)"/>
    <property type="match status" value="1"/>
</dbReference>
<dbReference type="SMART" id="SM00149">
    <property type="entry name" value="PLCYc"/>
    <property type="match status" value="1"/>
</dbReference>
<sequence length="1388" mass="157878">MRTTSSLKLETSAGSSRSLTGLKYADGDLDKSLYAMEKGNNVIRLQLLKKNDPNPRKVRYSRRSHQIVLAKCSAECSGTQNSSSVNRSKAQHLDIRVIREVHTLEYKLDVLRITDKWMKDKVLKVSDPSRVLIISYGVSFIANSWILLFEKADECRLWCHGLTKLLNDYQMLSHREKVNLWVFKQFVSYMDPATEKIAMKHIKPFVQTKLQLKVQSRQLVDMFEDDVDFDSFLASYYRLLNMNNFFLDRFSKYIVDCDQIVMYSNFVRFVRECQMEFLDDRGQIAEQMRRFLGESNTVDAQPNLSVENFCDFLFSQENSVWDPLHESVVHDMNRPLSHYWIASSHNTYLTGDQLRSESSLEAYSRALLLGCRCIELDCWDGPKRGGSECSEIVIYHGYTMTSKISLRDVLHTIRHYAFVTSEFPVILSIEDNCSVPAQRLMAQDIKEILGDLLLTSPVSKDETELPSPAALKRKIILKHKKLALDTDSMSSSYLPLEDDQENDCLPKNCVKRRIVQMKEMHTTEWKQYVLALTHEKLFYMLAPTTDSPKSDDLPTLGEDDDTDEPSRSDEYDIRPEEMHVTEEWFHGKIDRDTAKVRLMEQREKGNGVFLVRESSTFIGDYSVSFLHNNVVHHCRIRTMIKDAMKKYYFQDNKLSDTLFELISYYTKVYLETPKFKTLLKTSCPQPQTHLNEVWFSATADQKKAEELLSKVPEDGAFLIRYSSTDSNVFVLSLRVDGQIWHYRLKRDGRIFIVNQTIFENLNQMVDFYSTREFVRGIPLRYPVSAQNVDLYASGELIEHAPGCYMDLKDLKGETEVRSVRSFEGTDQTHLSFPANAIIKVTRKDSNFWKGSYAGQDGWFPPDCVEEIQNSNCAVVKTGWELAGMAVEKVEADEKHTMKVTTHAGHPHSARYLISFESEEELNDWLSVVSELARTVNDRLIQLRNKEKHLRIASELSDLVVYCQAVPFDPNNIANGSFYEMCSFSETKHEKILEKGLVQFNIRQLSRVYPMGSRMTSSNFNPVPMWNSGCHMVALNYQTPDRSMQLNHGKFIANGRCGYVLKPAYLLNEHFRPELANMVTTSHPIDLTIHVVAGRHLARKDNTKGMCSPLVEVEIIGAECDSRSVSTRAISANGLCPIWSEKFFFKVFCPEIALLRFHVQDGDFVSEPFIGQAVYPLDCIRNGYRSVLLQNQYSEPLELSSLLVYVDIRSSSGQRDSIFKSSRNELQEGRLAKGINCLLSKRTASTYSLNGQCQPSAAPAPSGNLLSRSEVPPPIPPREREVSAVDALPQAPPPPTSPSNSSKGTNFASVGKSISMESKTFCSNGSLNSSGSRLSFDAPPYVPLNSSPTASLLQNHRNVSADSETILPASSRKSSGSTLRKIFRFGSKS</sequence>
<dbReference type="InterPro" id="IPR001192">
    <property type="entry name" value="PI-PLC_fam"/>
</dbReference>
<comment type="catalytic activity">
    <reaction evidence="13">
        <text>a 1,2-diacyl-sn-glycero-3-phospho-(1D-myo-inositol-4,5-bisphosphate) + H2O = 1D-myo-inositol 1,4,5-trisphosphate + a 1,2-diacyl-sn-glycerol + H(+)</text>
        <dbReference type="Rhea" id="RHEA:33179"/>
        <dbReference type="ChEBI" id="CHEBI:15377"/>
        <dbReference type="ChEBI" id="CHEBI:15378"/>
        <dbReference type="ChEBI" id="CHEBI:17815"/>
        <dbReference type="ChEBI" id="CHEBI:58456"/>
        <dbReference type="ChEBI" id="CHEBI:203600"/>
        <dbReference type="EC" id="3.1.4.11"/>
    </reaction>
</comment>
<dbReference type="FunFam" id="3.20.20.190:FF:000062">
    <property type="entry name" value="1-phosphatidylinositol 4,5-bisphosphate phosphodiesterase gamma"/>
    <property type="match status" value="1"/>
</dbReference>
<dbReference type="SMART" id="SM00239">
    <property type="entry name" value="C2"/>
    <property type="match status" value="1"/>
</dbReference>
<evidence type="ECO:0000256" key="9">
    <source>
        <dbReference type="ARBA" id="ARBA00023098"/>
    </source>
</evidence>
<evidence type="ECO:0000256" key="6">
    <source>
        <dbReference type="ARBA" id="ARBA00022837"/>
    </source>
</evidence>
<dbReference type="Gene3D" id="2.60.40.150">
    <property type="entry name" value="C2 domain"/>
    <property type="match status" value="1"/>
</dbReference>
<dbReference type="Pfam" id="PF07653">
    <property type="entry name" value="SH3_2"/>
    <property type="match status" value="1"/>
</dbReference>
<dbReference type="InterPro" id="IPR000909">
    <property type="entry name" value="PLipase_C_PInositol-sp_X_dom"/>
</dbReference>
<evidence type="ECO:0000313" key="21">
    <source>
        <dbReference type="WBParaSite" id="L893_g9693.t1"/>
    </source>
</evidence>
<evidence type="ECO:0000256" key="10">
    <source>
        <dbReference type="ARBA" id="ARBA00023224"/>
    </source>
</evidence>
<dbReference type="PRINTS" id="PR00390">
    <property type="entry name" value="PHPHLIPASEC"/>
</dbReference>
<feature type="domain" description="SH3" evidence="16">
    <location>
        <begin position="811"/>
        <end position="869"/>
    </location>
</feature>
<evidence type="ECO:0000256" key="12">
    <source>
        <dbReference type="PROSITE-ProRule" id="PRU00192"/>
    </source>
</evidence>
<dbReference type="PRINTS" id="PR00401">
    <property type="entry name" value="SH2DOMAIN"/>
</dbReference>
<dbReference type="InterPro" id="IPR001711">
    <property type="entry name" value="PLipase_C_Pinositol-sp_Y"/>
</dbReference>
<evidence type="ECO:0000256" key="5">
    <source>
        <dbReference type="ARBA" id="ARBA00022801"/>
    </source>
</evidence>
<dbReference type="GO" id="GO:0032587">
    <property type="term" value="C:ruffle membrane"/>
    <property type="evidence" value="ECO:0007669"/>
    <property type="project" value="TreeGrafter"/>
</dbReference>
<dbReference type="CDD" id="cd00275">
    <property type="entry name" value="C2_PLC_like"/>
    <property type="match status" value="1"/>
</dbReference>
<dbReference type="Gene3D" id="2.30.29.30">
    <property type="entry name" value="Pleckstrin-homology domain (PH domain)/Phosphotyrosine-binding domain (PTB)"/>
    <property type="match status" value="1"/>
</dbReference>
<evidence type="ECO:0000256" key="4">
    <source>
        <dbReference type="ARBA" id="ARBA00022737"/>
    </source>
</evidence>
<feature type="domain" description="PH" evidence="17">
    <location>
        <begin position="881"/>
        <end position="933"/>
    </location>
</feature>
<dbReference type="Gene3D" id="2.30.30.40">
    <property type="entry name" value="SH3 Domains"/>
    <property type="match status" value="1"/>
</dbReference>
<feature type="domain" description="PI-PLC Y-box" evidence="19">
    <location>
        <begin position="955"/>
        <end position="1065"/>
    </location>
</feature>
<evidence type="ECO:0000259" key="15">
    <source>
        <dbReference type="PROSITE" id="PS50001"/>
    </source>
</evidence>
<feature type="domain" description="SH2" evidence="15">
    <location>
        <begin position="584"/>
        <end position="683"/>
    </location>
</feature>
<dbReference type="GO" id="GO:0046488">
    <property type="term" value="P:phosphatidylinositol metabolic process"/>
    <property type="evidence" value="ECO:0007669"/>
    <property type="project" value="TreeGrafter"/>
</dbReference>
<evidence type="ECO:0000256" key="8">
    <source>
        <dbReference type="ARBA" id="ARBA00022999"/>
    </source>
</evidence>
<keyword evidence="6" id="KW-0106">Calcium</keyword>
<proteinExistence type="predicted"/>
<feature type="region of interest" description="Disordered" evidence="14">
    <location>
        <begin position="548"/>
        <end position="571"/>
    </location>
</feature>
<keyword evidence="9 13" id="KW-0443">Lipid metabolism</keyword>
<evidence type="ECO:0000256" key="2">
    <source>
        <dbReference type="ARBA" id="ARBA00012368"/>
    </source>
</evidence>
<evidence type="ECO:0000256" key="14">
    <source>
        <dbReference type="SAM" id="MobiDB-lite"/>
    </source>
</evidence>
<dbReference type="InterPro" id="IPR017946">
    <property type="entry name" value="PLC-like_Pdiesterase_TIM-brl"/>
</dbReference>
<evidence type="ECO:0000259" key="19">
    <source>
        <dbReference type="PROSITE" id="PS50008"/>
    </source>
</evidence>
<dbReference type="SUPFAM" id="SSF51695">
    <property type="entry name" value="PLC-like phosphodiesterases"/>
    <property type="match status" value="1"/>
</dbReference>
<keyword evidence="8 11" id="KW-0727">SH2 domain</keyword>
<organism evidence="20 21">
    <name type="scientific">Steinernema glaseri</name>
    <dbReference type="NCBI Taxonomy" id="37863"/>
    <lineage>
        <taxon>Eukaryota</taxon>
        <taxon>Metazoa</taxon>
        <taxon>Ecdysozoa</taxon>
        <taxon>Nematoda</taxon>
        <taxon>Chromadorea</taxon>
        <taxon>Rhabditida</taxon>
        <taxon>Tylenchina</taxon>
        <taxon>Panagrolaimomorpha</taxon>
        <taxon>Strongyloidoidea</taxon>
        <taxon>Steinernematidae</taxon>
        <taxon>Steinernema</taxon>
    </lineage>
</organism>
<dbReference type="InterPro" id="IPR011993">
    <property type="entry name" value="PH-like_dom_sf"/>
</dbReference>
<protein>
    <recommendedName>
        <fullName evidence="2 13">Phosphoinositide phospholipase C</fullName>
        <ecNumber evidence="2 13">3.1.4.11</ecNumber>
    </recommendedName>
</protein>
<dbReference type="SUPFAM" id="SSF55550">
    <property type="entry name" value="SH2 domain"/>
    <property type="match status" value="2"/>
</dbReference>
<dbReference type="SMART" id="SM00252">
    <property type="entry name" value="SH2"/>
    <property type="match status" value="2"/>
</dbReference>
<dbReference type="PANTHER" id="PTHR10336:SF159">
    <property type="entry name" value="1-PHOSPHATIDYLINOSITOL 4,5-BISPHOSPHATE PHOSPHODIESTERASE GAMMA"/>
    <property type="match status" value="1"/>
</dbReference>
<dbReference type="GO" id="GO:0048015">
    <property type="term" value="P:phosphatidylinositol-mediated signaling"/>
    <property type="evidence" value="ECO:0007669"/>
    <property type="project" value="TreeGrafter"/>
</dbReference>
<evidence type="ECO:0000259" key="17">
    <source>
        <dbReference type="PROSITE" id="PS50003"/>
    </source>
</evidence>
<dbReference type="FunFam" id="3.30.505.10:FF:000011">
    <property type="entry name" value="1-phosphatidylinositol 4,5-bisphosphate phosphodiesterase gamma"/>
    <property type="match status" value="1"/>
</dbReference>
<dbReference type="Pfam" id="PF23583">
    <property type="entry name" value="EF_HAND_2_PLCG"/>
    <property type="match status" value="1"/>
</dbReference>
<feature type="domain" description="C2" evidence="18">
    <location>
        <begin position="1065"/>
        <end position="1190"/>
    </location>
</feature>
<dbReference type="SUPFAM" id="SSF47473">
    <property type="entry name" value="EF-hand"/>
    <property type="match status" value="1"/>
</dbReference>
<dbReference type="Gene3D" id="3.20.20.190">
    <property type="entry name" value="Phosphatidylinositol (PI) phosphodiesterase"/>
    <property type="match status" value="2"/>
</dbReference>
<evidence type="ECO:0000313" key="20">
    <source>
        <dbReference type="Proteomes" id="UP000095287"/>
    </source>
</evidence>
<dbReference type="InterPro" id="IPR000008">
    <property type="entry name" value="C2_dom"/>
</dbReference>
<dbReference type="Pfam" id="PF23329">
    <property type="entry name" value="EF_HAND_1_PLCG"/>
    <property type="match status" value="1"/>
</dbReference>
<dbReference type="Pfam" id="PF00388">
    <property type="entry name" value="PI-PLC-X"/>
    <property type="match status" value="1"/>
</dbReference>
<dbReference type="Proteomes" id="UP000095287">
    <property type="component" value="Unplaced"/>
</dbReference>
<evidence type="ECO:0000256" key="7">
    <source>
        <dbReference type="ARBA" id="ARBA00022963"/>
    </source>
</evidence>
<dbReference type="SUPFAM" id="SSF50044">
    <property type="entry name" value="SH3-domain"/>
    <property type="match status" value="1"/>
</dbReference>
<accession>A0A1I8AVM3</accession>
<keyword evidence="4" id="KW-0677">Repeat</keyword>
<feature type="domain" description="SH2" evidence="15">
    <location>
        <begin position="694"/>
        <end position="783"/>
    </location>
</feature>
<name>A0A1I8AVM3_9BILA</name>
<dbReference type="GO" id="GO:0010634">
    <property type="term" value="P:positive regulation of epithelial cell migration"/>
    <property type="evidence" value="ECO:0007669"/>
    <property type="project" value="TreeGrafter"/>
</dbReference>
<dbReference type="PROSITE" id="PS50004">
    <property type="entry name" value="C2"/>
    <property type="match status" value="1"/>
</dbReference>
<dbReference type="InterPro" id="IPR036860">
    <property type="entry name" value="SH2_dom_sf"/>
</dbReference>
<dbReference type="PROSITE" id="PS50001">
    <property type="entry name" value="SH2"/>
    <property type="match status" value="2"/>
</dbReference>
<dbReference type="Pfam" id="PF00387">
    <property type="entry name" value="PI-PLC-Y"/>
    <property type="match status" value="1"/>
</dbReference>
<keyword evidence="10" id="KW-0807">Transducer</keyword>
<evidence type="ECO:0000256" key="3">
    <source>
        <dbReference type="ARBA" id="ARBA00022443"/>
    </source>
</evidence>
<dbReference type="WBParaSite" id="L893_g9693.t1">
    <property type="protein sequence ID" value="L893_g9693.t1"/>
    <property type="gene ID" value="L893_g9693"/>
</dbReference>
<dbReference type="GO" id="GO:0016042">
    <property type="term" value="P:lipid catabolic process"/>
    <property type="evidence" value="ECO:0007669"/>
    <property type="project" value="UniProtKB-KW"/>
</dbReference>
<dbReference type="GO" id="GO:0004435">
    <property type="term" value="F:phosphatidylinositol-4,5-bisphosphate phospholipase C activity"/>
    <property type="evidence" value="ECO:0007669"/>
    <property type="project" value="UniProtKB-EC"/>
</dbReference>
<dbReference type="PROSITE" id="PS50007">
    <property type="entry name" value="PIPLC_X_DOMAIN"/>
    <property type="match status" value="1"/>
</dbReference>
<evidence type="ECO:0000256" key="11">
    <source>
        <dbReference type="PROSITE-ProRule" id="PRU00191"/>
    </source>
</evidence>
<dbReference type="InterPro" id="IPR001849">
    <property type="entry name" value="PH_domain"/>
</dbReference>
<evidence type="ECO:0000256" key="13">
    <source>
        <dbReference type="RuleBase" id="RU361133"/>
    </source>
</evidence>
<dbReference type="InterPro" id="IPR035892">
    <property type="entry name" value="C2_domain_sf"/>
</dbReference>
<dbReference type="PROSITE" id="PS50008">
    <property type="entry name" value="PIPLC_Y_DOMAIN"/>
    <property type="match status" value="1"/>
</dbReference>
<dbReference type="GO" id="GO:0051209">
    <property type="term" value="P:release of sequestered calcium ion into cytosol"/>
    <property type="evidence" value="ECO:0007669"/>
    <property type="project" value="TreeGrafter"/>
</dbReference>
<dbReference type="Gene3D" id="3.30.505.10">
    <property type="entry name" value="SH2 domain"/>
    <property type="match status" value="2"/>
</dbReference>
<feature type="region of interest" description="Disordered" evidence="14">
    <location>
        <begin position="1249"/>
        <end position="1307"/>
    </location>
</feature>
<reference evidence="21" key="1">
    <citation type="submission" date="2016-11" db="UniProtKB">
        <authorList>
            <consortium name="WormBaseParasite"/>
        </authorList>
    </citation>
    <scope>IDENTIFICATION</scope>
</reference>
<keyword evidence="20" id="KW-1185">Reference proteome</keyword>
<evidence type="ECO:0000256" key="1">
    <source>
        <dbReference type="ARBA" id="ARBA00001913"/>
    </source>
</evidence>
<dbReference type="Pfam" id="PF00168">
    <property type="entry name" value="C2"/>
    <property type="match status" value="1"/>
</dbReference>
<dbReference type="PANTHER" id="PTHR10336">
    <property type="entry name" value="PHOSPHOINOSITIDE-SPECIFIC PHOSPHOLIPASE C FAMILY PROTEIN"/>
    <property type="match status" value="1"/>
</dbReference>
<dbReference type="SMART" id="SM00326">
    <property type="entry name" value="SH3"/>
    <property type="match status" value="1"/>
</dbReference>
<dbReference type="Pfam" id="PF00017">
    <property type="entry name" value="SH2"/>
    <property type="match status" value="2"/>
</dbReference>
<dbReference type="InterPro" id="IPR057061">
    <property type="entry name" value="PLCG_EF-hand_2"/>
</dbReference>
<evidence type="ECO:0000259" key="16">
    <source>
        <dbReference type="PROSITE" id="PS50002"/>
    </source>
</evidence>
<dbReference type="PROSITE" id="PS50003">
    <property type="entry name" value="PH_DOMAIN"/>
    <property type="match status" value="1"/>
</dbReference>
<dbReference type="SMART" id="SM00148">
    <property type="entry name" value="PLCXc"/>
    <property type="match status" value="1"/>
</dbReference>
<keyword evidence="7 13" id="KW-0442">Lipid degradation</keyword>
<dbReference type="InterPro" id="IPR000980">
    <property type="entry name" value="SH2"/>
</dbReference>